<dbReference type="OrthoDB" id="342981at2759"/>
<dbReference type="Pfam" id="PF10496">
    <property type="entry name" value="Syntaxin-18_N"/>
    <property type="match status" value="1"/>
</dbReference>
<keyword evidence="3" id="KW-0813">Transport</keyword>
<feature type="region of interest" description="Disordered" evidence="9">
    <location>
        <begin position="13"/>
        <end position="37"/>
    </location>
</feature>
<evidence type="ECO:0000256" key="6">
    <source>
        <dbReference type="ARBA" id="ARBA00022989"/>
    </source>
</evidence>
<dbReference type="FunCoup" id="A0A1Y2B1T3">
    <property type="interactions" value="195"/>
</dbReference>
<evidence type="ECO:0000256" key="7">
    <source>
        <dbReference type="ARBA" id="ARBA00023054"/>
    </source>
</evidence>
<dbReference type="Gene3D" id="1.20.5.110">
    <property type="match status" value="1"/>
</dbReference>
<dbReference type="SUPFAM" id="SSF58038">
    <property type="entry name" value="SNARE fusion complex"/>
    <property type="match status" value="1"/>
</dbReference>
<comment type="subcellular location">
    <subcellularLocation>
        <location evidence="1">Membrane</location>
        <topology evidence="1">Single-pass type IV membrane protein</topology>
    </subcellularLocation>
</comment>
<feature type="transmembrane region" description="Helical" evidence="10">
    <location>
        <begin position="333"/>
        <end position="352"/>
    </location>
</feature>
<dbReference type="PANTHER" id="PTHR15959:SF0">
    <property type="entry name" value="SYNTAXIN-18"/>
    <property type="match status" value="1"/>
</dbReference>
<name>A0A1Y2B1T3_9TREE</name>
<evidence type="ECO:0000256" key="5">
    <source>
        <dbReference type="ARBA" id="ARBA00022927"/>
    </source>
</evidence>
<dbReference type="InParanoid" id="A0A1Y2B1T3"/>
<organism evidence="12 13">
    <name type="scientific">Naematelia encephala</name>
    <dbReference type="NCBI Taxonomy" id="71784"/>
    <lineage>
        <taxon>Eukaryota</taxon>
        <taxon>Fungi</taxon>
        <taxon>Dikarya</taxon>
        <taxon>Basidiomycota</taxon>
        <taxon>Agaricomycotina</taxon>
        <taxon>Tremellomycetes</taxon>
        <taxon>Tremellales</taxon>
        <taxon>Naemateliaceae</taxon>
        <taxon>Naematelia</taxon>
    </lineage>
</organism>
<keyword evidence="8 10" id="KW-0472">Membrane</keyword>
<gene>
    <name evidence="12" type="ORF">BCR39DRAFT_482171</name>
</gene>
<feature type="region of interest" description="Disordered" evidence="9">
    <location>
        <begin position="190"/>
        <end position="210"/>
    </location>
</feature>
<dbReference type="GO" id="GO:0006890">
    <property type="term" value="P:retrograde vesicle-mediated transport, Golgi to endoplasmic reticulum"/>
    <property type="evidence" value="ECO:0007669"/>
    <property type="project" value="TreeGrafter"/>
</dbReference>
<dbReference type="SMART" id="SM00397">
    <property type="entry name" value="t_SNARE"/>
    <property type="match status" value="1"/>
</dbReference>
<proteinExistence type="inferred from homology"/>
<evidence type="ECO:0000313" key="13">
    <source>
        <dbReference type="Proteomes" id="UP000193986"/>
    </source>
</evidence>
<accession>A0A1Y2B1T3</accession>
<keyword evidence="5" id="KW-0653">Protein transport</keyword>
<dbReference type="InterPro" id="IPR019529">
    <property type="entry name" value="Syntaxin-18_N"/>
</dbReference>
<dbReference type="AlphaFoldDB" id="A0A1Y2B1T3"/>
<feature type="compositionally biased region" description="Low complexity" evidence="9">
    <location>
        <begin position="17"/>
        <end position="28"/>
    </location>
</feature>
<protein>
    <submittedName>
        <fullName evidence="12">Snare-complex protein syntaxin-18 N-terminus-domain-containing protein</fullName>
    </submittedName>
</protein>
<dbReference type="PANTHER" id="PTHR15959">
    <property type="entry name" value="SYNTAXIN-18"/>
    <property type="match status" value="1"/>
</dbReference>
<evidence type="ECO:0000256" key="1">
    <source>
        <dbReference type="ARBA" id="ARBA00004211"/>
    </source>
</evidence>
<feature type="compositionally biased region" description="Basic and acidic residues" evidence="9">
    <location>
        <begin position="194"/>
        <end position="206"/>
    </location>
</feature>
<keyword evidence="13" id="KW-1185">Reference proteome</keyword>
<keyword evidence="6 10" id="KW-1133">Transmembrane helix</keyword>
<evidence type="ECO:0000256" key="9">
    <source>
        <dbReference type="SAM" id="MobiDB-lite"/>
    </source>
</evidence>
<evidence type="ECO:0000259" key="11">
    <source>
        <dbReference type="PROSITE" id="PS50192"/>
    </source>
</evidence>
<evidence type="ECO:0000256" key="4">
    <source>
        <dbReference type="ARBA" id="ARBA00022692"/>
    </source>
</evidence>
<dbReference type="GO" id="GO:0031201">
    <property type="term" value="C:SNARE complex"/>
    <property type="evidence" value="ECO:0007669"/>
    <property type="project" value="TreeGrafter"/>
</dbReference>
<dbReference type="Proteomes" id="UP000193986">
    <property type="component" value="Unassembled WGS sequence"/>
</dbReference>
<evidence type="ECO:0000313" key="12">
    <source>
        <dbReference type="EMBL" id="ORY28781.1"/>
    </source>
</evidence>
<comment type="caution">
    <text evidence="12">The sequence shown here is derived from an EMBL/GenBank/DDBJ whole genome shotgun (WGS) entry which is preliminary data.</text>
</comment>
<dbReference type="EMBL" id="MCFC01000029">
    <property type="protein sequence ID" value="ORY28781.1"/>
    <property type="molecule type" value="Genomic_DNA"/>
</dbReference>
<dbReference type="GO" id="GO:0005783">
    <property type="term" value="C:endoplasmic reticulum"/>
    <property type="evidence" value="ECO:0007669"/>
    <property type="project" value="TreeGrafter"/>
</dbReference>
<evidence type="ECO:0000256" key="10">
    <source>
        <dbReference type="SAM" id="Phobius"/>
    </source>
</evidence>
<evidence type="ECO:0000256" key="8">
    <source>
        <dbReference type="ARBA" id="ARBA00023136"/>
    </source>
</evidence>
<sequence>MVYNDHTAAFRDILGESSSRTASLTPPRSRSPRPSQPDEFLKEAYRIYEHLTSLNTLLASIRKPYLSLTTQPPLSRRPRPAESNDNEAEAEGQELRKWQGSKYLSDRERDEIDLRGKMILRTCRERVGILEESEKGRHKAAPTPSSIFHTLLPSLTPTSTSTTASTLLSAHRASILWTLDRLLATTSQTMTNMQEERSKRRDERSRTLGGQAAREVAILQARAGPSNPAVETIISPDDEPPIEDQLSPEQLQEFASENSALLSHMEQQLSSVLSAEKSLLEISAMQTELVRHLVQQTEITDRLYDEAVGSVSEVTKANEQLKTAKRRGEEGRLFLLVFLVGASLGILFLDWYS</sequence>
<keyword evidence="7" id="KW-0175">Coiled coil</keyword>
<keyword evidence="4 10" id="KW-0812">Transmembrane</keyword>
<dbReference type="GO" id="GO:0015031">
    <property type="term" value="P:protein transport"/>
    <property type="evidence" value="ECO:0007669"/>
    <property type="project" value="UniProtKB-KW"/>
</dbReference>
<comment type="similarity">
    <text evidence="2">Belongs to the syntaxin family.</text>
</comment>
<feature type="domain" description="T-SNARE coiled-coil homology" evidence="11">
    <location>
        <begin position="262"/>
        <end position="324"/>
    </location>
</feature>
<feature type="region of interest" description="Disordered" evidence="9">
    <location>
        <begin position="69"/>
        <end position="101"/>
    </location>
</feature>
<reference evidence="12 13" key="1">
    <citation type="submission" date="2016-07" db="EMBL/GenBank/DDBJ databases">
        <title>Pervasive Adenine N6-methylation of Active Genes in Fungi.</title>
        <authorList>
            <consortium name="DOE Joint Genome Institute"/>
            <person name="Mondo S.J."/>
            <person name="Dannebaum R.O."/>
            <person name="Kuo R.C."/>
            <person name="Labutti K."/>
            <person name="Haridas S."/>
            <person name="Kuo A."/>
            <person name="Salamov A."/>
            <person name="Ahrendt S.R."/>
            <person name="Lipzen A."/>
            <person name="Sullivan W."/>
            <person name="Andreopoulos W.B."/>
            <person name="Clum A."/>
            <person name="Lindquist E."/>
            <person name="Daum C."/>
            <person name="Ramamoorthy G.K."/>
            <person name="Gryganskyi A."/>
            <person name="Culley D."/>
            <person name="Magnuson J.K."/>
            <person name="James T.Y."/>
            <person name="O'Malley M.A."/>
            <person name="Stajich J.E."/>
            <person name="Spatafora J.W."/>
            <person name="Visel A."/>
            <person name="Grigoriev I.V."/>
        </authorList>
    </citation>
    <scope>NUCLEOTIDE SEQUENCE [LARGE SCALE GENOMIC DNA]</scope>
    <source>
        <strain evidence="12 13">68-887.2</strain>
    </source>
</reference>
<dbReference type="PROSITE" id="PS50192">
    <property type="entry name" value="T_SNARE"/>
    <property type="match status" value="1"/>
</dbReference>
<dbReference type="InterPro" id="IPR000727">
    <property type="entry name" value="T_SNARE_dom"/>
</dbReference>
<evidence type="ECO:0000256" key="2">
    <source>
        <dbReference type="ARBA" id="ARBA00009063"/>
    </source>
</evidence>
<dbReference type="FunFam" id="1.20.5.110:FF:000069">
    <property type="entry name" value="Related to syntaxin 18"/>
    <property type="match status" value="1"/>
</dbReference>
<evidence type="ECO:0000256" key="3">
    <source>
        <dbReference type="ARBA" id="ARBA00022448"/>
    </source>
</evidence>
<dbReference type="STRING" id="71784.A0A1Y2B1T3"/>